<evidence type="ECO:0000313" key="4">
    <source>
        <dbReference type="EMBL" id="KAK8372489.1"/>
    </source>
</evidence>
<feature type="non-terminal residue" evidence="4">
    <location>
        <position position="784"/>
    </location>
</feature>
<feature type="signal peptide" evidence="3">
    <location>
        <begin position="1"/>
        <end position="22"/>
    </location>
</feature>
<feature type="chain" id="PRO_5043441119" description="Dystrophin" evidence="3">
    <location>
        <begin position="23"/>
        <end position="784"/>
    </location>
</feature>
<accession>A0AAW0SC03</accession>
<feature type="region of interest" description="Disordered" evidence="2">
    <location>
        <begin position="716"/>
        <end position="784"/>
    </location>
</feature>
<evidence type="ECO:0000256" key="1">
    <source>
        <dbReference type="SAM" id="Coils"/>
    </source>
</evidence>
<dbReference type="Proteomes" id="UP001487740">
    <property type="component" value="Unassembled WGS sequence"/>
</dbReference>
<dbReference type="AlphaFoldDB" id="A0AAW0SC03"/>
<comment type="caution">
    <text evidence="4">The sequence shown here is derived from an EMBL/GenBank/DDBJ whole genome shotgun (WGS) entry which is preliminary data.</text>
</comment>
<keyword evidence="1" id="KW-0175">Coiled coil</keyword>
<feature type="compositionally biased region" description="Gly residues" evidence="2">
    <location>
        <begin position="679"/>
        <end position="688"/>
    </location>
</feature>
<feature type="compositionally biased region" description="Pro residues" evidence="2">
    <location>
        <begin position="722"/>
        <end position="736"/>
    </location>
</feature>
<protein>
    <recommendedName>
        <fullName evidence="6">Dystrophin</fullName>
    </recommendedName>
</protein>
<evidence type="ECO:0000256" key="3">
    <source>
        <dbReference type="SAM" id="SignalP"/>
    </source>
</evidence>
<feature type="coiled-coil region" evidence="1">
    <location>
        <begin position="251"/>
        <end position="281"/>
    </location>
</feature>
<sequence length="784" mass="86458">MPGLSGLALALASLRVAWPGLAWPGLAWPGPGWPGLVLEAEVSQLEPDVATIISHGDTLTLTTHIVDVQRAHNIRVAVNDLRAQWSTLKTLTEGQKTEVDKVTSEIATVSVRANDIIGWCNDAAKRLTLANNDESQLQALEVEMVQKKKELEALNESGALLRRYQYAQIQPALTLLNMRWSEVTMQLRHYSKATLEKKGVLQESTTTTTTTTSTASVSSSALQATIAQLREGVAAMAKQLGGPVLTSPTPYHDLKAQEEELKRIRERLAELKPQVDGVEEERRALGRLGGGGVEDEAVRRAGDKLREEWAQVNRGQTEQHARWLDCSQKWINLHRTVEEFSAWMEEAEGRMRGTAAQVLVEAKVTQKEMEKQVTLKHRPSQALQTLSKEVVEGMQAEEGRKLQERVDGLMKRWKALLVDLAARRERIAEEESGGGGRKEEVEEEVEEQIKAKIKTEIKEGITTTTTTTTSTYPLSGLLGGAMEYEALVNWVEQVEALMAAPVNVTDEASLSAHSTMVQNHLKELNSKQAAMRKMKEGRLRAATTPSLPQISSLDARITKLSQTLPEYKNKVETKLGVIQTLCQEVEEVYRWTEEMRVKLALRNLSPEEVRSARVMLREKEAMFESLDTTFWVLAQDVEAKKLCASVVLKNRISTIEARLKAMQIQLKDAAPAPPAPPGRGRGQGGQGGATTPVGSTVTENVTSVIKNVIKFEETVLREGQEVPPPPGVPPTPPPRLIPRVDSCLARQKHPADTGLADAYGTDVSPANSERGRCWGDKEPHGEAE</sequence>
<name>A0AAW0SC03_SCYPA</name>
<proteinExistence type="predicted"/>
<dbReference type="EMBL" id="JARAKH010001891">
    <property type="protein sequence ID" value="KAK8372489.1"/>
    <property type="molecule type" value="Genomic_DNA"/>
</dbReference>
<evidence type="ECO:0000256" key="2">
    <source>
        <dbReference type="SAM" id="MobiDB-lite"/>
    </source>
</evidence>
<feature type="region of interest" description="Disordered" evidence="2">
    <location>
        <begin position="669"/>
        <end position="695"/>
    </location>
</feature>
<evidence type="ECO:0008006" key="6">
    <source>
        <dbReference type="Google" id="ProtNLM"/>
    </source>
</evidence>
<organism evidence="4 5">
    <name type="scientific">Scylla paramamosain</name>
    <name type="common">Mud crab</name>
    <dbReference type="NCBI Taxonomy" id="85552"/>
    <lineage>
        <taxon>Eukaryota</taxon>
        <taxon>Metazoa</taxon>
        <taxon>Ecdysozoa</taxon>
        <taxon>Arthropoda</taxon>
        <taxon>Crustacea</taxon>
        <taxon>Multicrustacea</taxon>
        <taxon>Malacostraca</taxon>
        <taxon>Eumalacostraca</taxon>
        <taxon>Eucarida</taxon>
        <taxon>Decapoda</taxon>
        <taxon>Pleocyemata</taxon>
        <taxon>Brachyura</taxon>
        <taxon>Eubrachyura</taxon>
        <taxon>Portunoidea</taxon>
        <taxon>Portunidae</taxon>
        <taxon>Portuninae</taxon>
        <taxon>Scylla</taxon>
    </lineage>
</organism>
<dbReference type="Gene3D" id="1.20.58.60">
    <property type="match status" value="3"/>
</dbReference>
<evidence type="ECO:0000313" key="5">
    <source>
        <dbReference type="Proteomes" id="UP001487740"/>
    </source>
</evidence>
<feature type="compositionally biased region" description="Basic and acidic residues" evidence="2">
    <location>
        <begin position="769"/>
        <end position="784"/>
    </location>
</feature>
<gene>
    <name evidence="4" type="ORF">O3P69_018911</name>
</gene>
<feature type="coiled-coil region" evidence="1">
    <location>
        <begin position="410"/>
        <end position="458"/>
    </location>
</feature>
<feature type="coiled-coil region" evidence="1">
    <location>
        <begin position="130"/>
        <end position="157"/>
    </location>
</feature>
<dbReference type="SUPFAM" id="SSF46966">
    <property type="entry name" value="Spectrin repeat"/>
    <property type="match status" value="2"/>
</dbReference>
<reference evidence="4 5" key="1">
    <citation type="submission" date="2023-03" db="EMBL/GenBank/DDBJ databases">
        <title>High-quality genome of Scylla paramamosain provides insights in environmental adaptation.</title>
        <authorList>
            <person name="Zhang L."/>
        </authorList>
    </citation>
    <scope>NUCLEOTIDE SEQUENCE [LARGE SCALE GENOMIC DNA]</scope>
    <source>
        <strain evidence="4">LZ_2023a</strain>
        <tissue evidence="4">Muscle</tissue>
    </source>
</reference>
<keyword evidence="3" id="KW-0732">Signal</keyword>
<keyword evidence="5" id="KW-1185">Reference proteome</keyword>